<evidence type="ECO:0000313" key="2">
    <source>
        <dbReference type="EMBL" id="SIR74328.1"/>
    </source>
</evidence>
<feature type="signal peptide" evidence="1">
    <location>
        <begin position="1"/>
        <end position="31"/>
    </location>
</feature>
<protein>
    <submittedName>
        <fullName evidence="2">Uncharacterized protein</fullName>
    </submittedName>
</protein>
<comment type="caution">
    <text evidence="2">The sequence shown here is derived from an EMBL/GenBank/DDBJ whole genome shotgun (WGS) entry which is preliminary data.</text>
</comment>
<keyword evidence="1" id="KW-0732">Signal</keyword>
<feature type="chain" id="PRO_5045148952" evidence="1">
    <location>
        <begin position="32"/>
        <end position="81"/>
    </location>
</feature>
<reference evidence="2 3" key="1">
    <citation type="submission" date="2017-01" db="EMBL/GenBank/DDBJ databases">
        <authorList>
            <person name="Varghese N."/>
            <person name="Submissions S."/>
        </authorList>
    </citation>
    <scope>NUCLEOTIDE SEQUENCE [LARGE SCALE GENOMIC DNA]</scope>
    <source>
        <strain evidence="2 3">ATCC 23464</strain>
    </source>
</reference>
<proteinExistence type="predicted"/>
<sequence length="81" mass="9014">MKKQYIKKIPFLALAGFICAVSFGAPQVSLANEAPSAQKRVTQQSQKTIGKIEIGQKFRVPELKLKENTYVLDYILSDING</sequence>
<name>A0ABY1KF43_9BACL</name>
<gene>
    <name evidence="2" type="ORF">SAMN05421578_1594</name>
</gene>
<feature type="non-terminal residue" evidence="2">
    <location>
        <position position="81"/>
    </location>
</feature>
<organism evidence="2 3">
    <name type="scientific">Paenibacillus macquariensis</name>
    <dbReference type="NCBI Taxonomy" id="948756"/>
    <lineage>
        <taxon>Bacteria</taxon>
        <taxon>Bacillati</taxon>
        <taxon>Bacillota</taxon>
        <taxon>Bacilli</taxon>
        <taxon>Bacillales</taxon>
        <taxon>Paenibacillaceae</taxon>
        <taxon>Paenibacillus</taxon>
    </lineage>
</organism>
<dbReference type="Proteomes" id="UP000186666">
    <property type="component" value="Unassembled WGS sequence"/>
</dbReference>
<evidence type="ECO:0000256" key="1">
    <source>
        <dbReference type="SAM" id="SignalP"/>
    </source>
</evidence>
<keyword evidence="3" id="KW-1185">Reference proteome</keyword>
<accession>A0ABY1KF43</accession>
<dbReference type="EMBL" id="FTNK01000059">
    <property type="protein sequence ID" value="SIR74328.1"/>
    <property type="molecule type" value="Genomic_DNA"/>
</dbReference>
<evidence type="ECO:0000313" key="3">
    <source>
        <dbReference type="Proteomes" id="UP000186666"/>
    </source>
</evidence>